<sequence>MLKKIKTLKNKILATAAGLLLLLLQSPLPSFAAGARLYLAPPSGNYFVGSYLPISVLVDTGGNLTNVYRATLTYSANLRPISVTTGGSICSLWIAQTATNLECGTIKAFKGTAGKIAIVNFTALSAGSAAVSVSSGNVKRADGAGTEILSTRESAEFAIQEPPAGTPVISSSSHPDQNAWYQNRTVSLAWEAGSGAQGFAYLLDQNPQTIPADSSLGTATAKTYPDLVDGIYYFHLKAKNDEGWSNSAHFKIQIDATAPLPFKIVSDPSPERVFRAPLLSFFTTDATSGINHYEVSLDGTVLENTAQTYYRFTRIRGGLREARVTAYDKAGNSQEAKLNLVVVSVPAPEILTPTEGETIPLFGQLPITVKISAAGTVEFVVDGENPQSTSASGAEEISFNYRKLLAPGRHELSATYINADGIESEPAKVVFNVTPWQVNVWGLTVPGYLFYPVTIAILLTLSWLIKRELKKIKNRRTPGKPLAPNPEKAPVSPVKEPENKEKKEKQKESK</sequence>
<dbReference type="STRING" id="1618342.UY40_C0004G0024"/>
<keyword evidence="2" id="KW-0472">Membrane</keyword>
<organism evidence="4 5">
    <name type="scientific">candidate division CPR1 bacterium GW2011_GWC1_49_13</name>
    <dbReference type="NCBI Taxonomy" id="1618342"/>
    <lineage>
        <taxon>Bacteria</taxon>
        <taxon>candidate division CPR1</taxon>
    </lineage>
</organism>
<protein>
    <submittedName>
        <fullName evidence="4">S-layer domain-containing protein</fullName>
    </submittedName>
</protein>
<evidence type="ECO:0000313" key="5">
    <source>
        <dbReference type="Proteomes" id="UP000034119"/>
    </source>
</evidence>
<feature type="transmembrane region" description="Helical" evidence="2">
    <location>
        <begin position="448"/>
        <end position="465"/>
    </location>
</feature>
<dbReference type="EMBL" id="LCPW01000004">
    <property type="protein sequence ID" value="KKW06040.1"/>
    <property type="molecule type" value="Genomic_DNA"/>
</dbReference>
<dbReference type="InterPro" id="IPR013783">
    <property type="entry name" value="Ig-like_fold"/>
</dbReference>
<proteinExistence type="predicted"/>
<keyword evidence="3" id="KW-0732">Signal</keyword>
<name>A0A0G1VII4_9BACT</name>
<dbReference type="Proteomes" id="UP000034119">
    <property type="component" value="Unassembled WGS sequence"/>
</dbReference>
<evidence type="ECO:0000313" key="4">
    <source>
        <dbReference type="EMBL" id="KKW06040.1"/>
    </source>
</evidence>
<keyword evidence="2" id="KW-1133">Transmembrane helix</keyword>
<evidence type="ECO:0000256" key="1">
    <source>
        <dbReference type="SAM" id="MobiDB-lite"/>
    </source>
</evidence>
<comment type="caution">
    <text evidence="4">The sequence shown here is derived from an EMBL/GenBank/DDBJ whole genome shotgun (WGS) entry which is preliminary data.</text>
</comment>
<reference evidence="4 5" key="1">
    <citation type="journal article" date="2015" name="Nature">
        <title>rRNA introns, odd ribosomes, and small enigmatic genomes across a large radiation of phyla.</title>
        <authorList>
            <person name="Brown C.T."/>
            <person name="Hug L.A."/>
            <person name="Thomas B.C."/>
            <person name="Sharon I."/>
            <person name="Castelle C.J."/>
            <person name="Singh A."/>
            <person name="Wilkins M.J."/>
            <person name="Williams K.H."/>
            <person name="Banfield J.F."/>
        </authorList>
    </citation>
    <scope>NUCLEOTIDE SEQUENCE [LARGE SCALE GENOMIC DNA]</scope>
</reference>
<feature type="signal peptide" evidence="3">
    <location>
        <begin position="1"/>
        <end position="32"/>
    </location>
</feature>
<evidence type="ECO:0000256" key="3">
    <source>
        <dbReference type="SAM" id="SignalP"/>
    </source>
</evidence>
<gene>
    <name evidence="4" type="ORF">UY40_C0004G0024</name>
</gene>
<feature type="region of interest" description="Disordered" evidence="1">
    <location>
        <begin position="475"/>
        <end position="510"/>
    </location>
</feature>
<accession>A0A0G1VII4</accession>
<feature type="compositionally biased region" description="Basic and acidic residues" evidence="1">
    <location>
        <begin position="495"/>
        <end position="510"/>
    </location>
</feature>
<dbReference type="CDD" id="cd08547">
    <property type="entry name" value="Type_II_cohesin"/>
    <property type="match status" value="1"/>
</dbReference>
<evidence type="ECO:0000256" key="2">
    <source>
        <dbReference type="SAM" id="Phobius"/>
    </source>
</evidence>
<feature type="chain" id="PRO_5002540208" evidence="3">
    <location>
        <begin position="33"/>
        <end position="510"/>
    </location>
</feature>
<dbReference type="Gene3D" id="2.60.40.10">
    <property type="entry name" value="Immunoglobulins"/>
    <property type="match status" value="2"/>
</dbReference>
<keyword evidence="2" id="KW-0812">Transmembrane</keyword>
<dbReference type="AlphaFoldDB" id="A0A0G1VII4"/>